<dbReference type="RefSeq" id="WP_184789595.1">
    <property type="nucleotide sequence ID" value="NZ_BONT01000058.1"/>
</dbReference>
<proteinExistence type="predicted"/>
<feature type="domain" description="DUF4097" evidence="1">
    <location>
        <begin position="14"/>
        <end position="218"/>
    </location>
</feature>
<dbReference type="AlphaFoldDB" id="A0A841FT83"/>
<dbReference type="InterPro" id="IPR025164">
    <property type="entry name" value="Toastrack_DUF4097"/>
</dbReference>
<dbReference type="EMBL" id="JACHGT010000010">
    <property type="protein sequence ID" value="MBB6036752.1"/>
    <property type="molecule type" value="Genomic_DNA"/>
</dbReference>
<sequence length="223" mass="22437">MRKFETPTPITAVINVPAGRVQVIAADRNDTTVEVLPARSGRGRDVKAAEQTAVACGDGSLKVTTTLAGGQILGPSGSVEVTVQVPSGSNIEVESGGAEFRGVGRFGDLKVNGVAGAVKVDEAASVRLAVLGGDVTIGRLTGPAEISTHQGDVRIGEADSGSLVLSTQMGDVIVDAAPGVSATLDARTGLGRIHNALRNTEGATAALAIRATSGHGDITARSH</sequence>
<organism evidence="2 3">
    <name type="scientific">Phytomonospora endophytica</name>
    <dbReference type="NCBI Taxonomy" id="714109"/>
    <lineage>
        <taxon>Bacteria</taxon>
        <taxon>Bacillati</taxon>
        <taxon>Actinomycetota</taxon>
        <taxon>Actinomycetes</taxon>
        <taxon>Micromonosporales</taxon>
        <taxon>Micromonosporaceae</taxon>
        <taxon>Phytomonospora</taxon>
    </lineage>
</organism>
<gene>
    <name evidence="2" type="ORF">HNR73_004625</name>
</gene>
<comment type="caution">
    <text evidence="2">The sequence shown here is derived from an EMBL/GenBank/DDBJ whole genome shotgun (WGS) entry which is preliminary data.</text>
</comment>
<evidence type="ECO:0000259" key="1">
    <source>
        <dbReference type="Pfam" id="PF13349"/>
    </source>
</evidence>
<dbReference type="Proteomes" id="UP000548476">
    <property type="component" value="Unassembled WGS sequence"/>
</dbReference>
<name>A0A841FT83_9ACTN</name>
<reference evidence="2 3" key="1">
    <citation type="submission" date="2020-08" db="EMBL/GenBank/DDBJ databases">
        <title>Genomic Encyclopedia of Type Strains, Phase IV (KMG-IV): sequencing the most valuable type-strain genomes for metagenomic binning, comparative biology and taxonomic classification.</title>
        <authorList>
            <person name="Goeker M."/>
        </authorList>
    </citation>
    <scope>NUCLEOTIDE SEQUENCE [LARGE SCALE GENOMIC DNA]</scope>
    <source>
        <strain evidence="2 3">YIM 65646</strain>
    </source>
</reference>
<protein>
    <submittedName>
        <fullName evidence="2">DUF4097 and DUF4098 domain-containing protein YvlB</fullName>
    </submittedName>
</protein>
<evidence type="ECO:0000313" key="3">
    <source>
        <dbReference type="Proteomes" id="UP000548476"/>
    </source>
</evidence>
<dbReference type="Pfam" id="PF13349">
    <property type="entry name" value="DUF4097"/>
    <property type="match status" value="1"/>
</dbReference>
<accession>A0A841FT83</accession>
<keyword evidence="3" id="KW-1185">Reference proteome</keyword>
<evidence type="ECO:0000313" key="2">
    <source>
        <dbReference type="EMBL" id="MBB6036752.1"/>
    </source>
</evidence>